<dbReference type="EMBL" id="OA567433">
    <property type="protein sequence ID" value="CAD7200335.1"/>
    <property type="molecule type" value="Genomic_DNA"/>
</dbReference>
<reference evidence="1" key="1">
    <citation type="submission" date="2020-11" db="EMBL/GenBank/DDBJ databases">
        <authorList>
            <person name="Tran Van P."/>
        </authorList>
    </citation>
    <scope>NUCLEOTIDE SEQUENCE</scope>
</reference>
<evidence type="ECO:0000313" key="1">
    <source>
        <dbReference type="EMBL" id="CAD7200335.1"/>
    </source>
</evidence>
<dbReference type="AlphaFoldDB" id="A0A7R8ZCJ1"/>
<proteinExistence type="predicted"/>
<organism evidence="1">
    <name type="scientific">Timema douglasi</name>
    <name type="common">Walking stick</name>
    <dbReference type="NCBI Taxonomy" id="61478"/>
    <lineage>
        <taxon>Eukaryota</taxon>
        <taxon>Metazoa</taxon>
        <taxon>Ecdysozoa</taxon>
        <taxon>Arthropoda</taxon>
        <taxon>Hexapoda</taxon>
        <taxon>Insecta</taxon>
        <taxon>Pterygota</taxon>
        <taxon>Neoptera</taxon>
        <taxon>Polyneoptera</taxon>
        <taxon>Phasmatodea</taxon>
        <taxon>Timematodea</taxon>
        <taxon>Timematoidea</taxon>
        <taxon>Timematidae</taxon>
        <taxon>Timema</taxon>
    </lineage>
</organism>
<protein>
    <submittedName>
        <fullName evidence="1">Uncharacterized protein</fullName>
    </submittedName>
</protein>
<accession>A0A7R8ZCJ1</accession>
<sequence length="152" mass="17586">MNSSNIDREPSSKMSTPVYQIPAPDPFNFKSTLEWKSWKDRFIRFRRASGMMKEEEARVPEDYVTKEIFDAVSVYIIPKPQLQRTILTVHHSEIPQRVFLHVLPDNEHENQLTEWALADLPVGDLKDALDATLTGRKSSCVWSVMSKLTRLI</sequence>
<name>A0A7R8ZCJ1_TIMDO</name>
<gene>
    <name evidence="1" type="ORF">TDIB3V08_LOCUS6557</name>
</gene>